<dbReference type="EC" id="3.1.-.-" evidence="9"/>
<evidence type="ECO:0000256" key="4">
    <source>
        <dbReference type="ARBA" id="ARBA00022723"/>
    </source>
</evidence>
<gene>
    <name evidence="9 10" type="primary">cas2</name>
    <name evidence="10" type="ORF">L2Y54_01565</name>
</gene>
<name>A0ABY3T0M7_9GAMM</name>
<evidence type="ECO:0000256" key="2">
    <source>
        <dbReference type="ARBA" id="ARBA00009959"/>
    </source>
</evidence>
<organism evidence="10 11">
    <name type="scientific">Thiothrix winogradskyi</name>
    <dbReference type="NCBI Taxonomy" id="96472"/>
    <lineage>
        <taxon>Bacteria</taxon>
        <taxon>Pseudomonadati</taxon>
        <taxon>Pseudomonadota</taxon>
        <taxon>Gammaproteobacteria</taxon>
        <taxon>Thiotrichales</taxon>
        <taxon>Thiotrichaceae</taxon>
        <taxon>Thiothrix</taxon>
    </lineage>
</organism>
<dbReference type="InterPro" id="IPR021127">
    <property type="entry name" value="CRISPR_associated_Cas2"/>
</dbReference>
<evidence type="ECO:0000256" key="3">
    <source>
        <dbReference type="ARBA" id="ARBA00022722"/>
    </source>
</evidence>
<dbReference type="Proteomes" id="UP001054801">
    <property type="component" value="Chromosome"/>
</dbReference>
<dbReference type="GO" id="GO:0004519">
    <property type="term" value="F:endonuclease activity"/>
    <property type="evidence" value="ECO:0007669"/>
    <property type="project" value="UniProtKB-KW"/>
</dbReference>
<comment type="function">
    <text evidence="9">CRISPR (clustered regularly interspaced short palindromic repeat), is an adaptive immune system that provides protection against mobile genetic elements (viruses, transposable elements and conjugative plasmids). CRISPR clusters contain sequences complementary to antecedent mobile elements and target invading nucleic acids. CRISPR clusters are transcribed and processed into CRISPR RNA (crRNA). Functions as a ssRNA-specific endoribonuclease. Involved in the integration of spacer DNA into the CRISPR cassette.</text>
</comment>
<sequence length="110" mass="12742">MSKETRRFMRLMVFFDLPTLTKLDKRAYVLFRRFLLKDGYDMIQWSVYGRVVNGSDDAETHLKRLAANLPPTGSVRCLQISEKQFANIKLMVGTAKLQEKKVNAAQLLLF</sequence>
<keyword evidence="4 9" id="KW-0479">Metal-binding</keyword>
<dbReference type="HAMAP" id="MF_01471">
    <property type="entry name" value="Cas2"/>
    <property type="match status" value="1"/>
</dbReference>
<comment type="subunit">
    <text evidence="9">Homodimer, forms a heterotetramer with a Cas1 homodimer.</text>
</comment>
<dbReference type="Pfam" id="PF09827">
    <property type="entry name" value="CRISPR_Cas2"/>
    <property type="match status" value="1"/>
</dbReference>
<comment type="cofactor">
    <cofactor evidence="1 9">
        <name>Mg(2+)</name>
        <dbReference type="ChEBI" id="CHEBI:18420"/>
    </cofactor>
</comment>
<feature type="binding site" evidence="9">
    <location>
        <position position="16"/>
    </location>
    <ligand>
        <name>Mg(2+)</name>
        <dbReference type="ChEBI" id="CHEBI:18420"/>
        <note>catalytic</note>
    </ligand>
</feature>
<dbReference type="NCBIfam" id="TIGR01573">
    <property type="entry name" value="cas2"/>
    <property type="match status" value="1"/>
</dbReference>
<evidence type="ECO:0000256" key="5">
    <source>
        <dbReference type="ARBA" id="ARBA00022759"/>
    </source>
</evidence>
<proteinExistence type="inferred from homology"/>
<protein>
    <recommendedName>
        <fullName evidence="9">CRISPR-associated endoribonuclease Cas2</fullName>
        <ecNumber evidence="9">3.1.-.-</ecNumber>
    </recommendedName>
</protein>
<evidence type="ECO:0000256" key="8">
    <source>
        <dbReference type="ARBA" id="ARBA00023118"/>
    </source>
</evidence>
<keyword evidence="6 9" id="KW-0378">Hydrolase</keyword>
<keyword evidence="11" id="KW-1185">Reference proteome</keyword>
<evidence type="ECO:0000256" key="9">
    <source>
        <dbReference type="HAMAP-Rule" id="MF_01471"/>
    </source>
</evidence>
<evidence type="ECO:0000256" key="1">
    <source>
        <dbReference type="ARBA" id="ARBA00001946"/>
    </source>
</evidence>
<dbReference type="EMBL" id="CP091244">
    <property type="protein sequence ID" value="UJS24749.1"/>
    <property type="molecule type" value="Genomic_DNA"/>
</dbReference>
<accession>A0ABY3T0M7</accession>
<evidence type="ECO:0000313" key="11">
    <source>
        <dbReference type="Proteomes" id="UP001054801"/>
    </source>
</evidence>
<keyword evidence="3 9" id="KW-0540">Nuclease</keyword>
<evidence type="ECO:0000313" key="10">
    <source>
        <dbReference type="EMBL" id="UJS24749.1"/>
    </source>
</evidence>
<dbReference type="RefSeq" id="WP_236499438.1">
    <property type="nucleotide sequence ID" value="NZ_CP091244.1"/>
</dbReference>
<comment type="similarity">
    <text evidence="2 9">Belongs to the CRISPR-associated endoribonuclease Cas2 protein family.</text>
</comment>
<keyword evidence="5 9" id="KW-0255">Endonuclease</keyword>
<evidence type="ECO:0000256" key="7">
    <source>
        <dbReference type="ARBA" id="ARBA00022842"/>
    </source>
</evidence>
<reference evidence="10" key="1">
    <citation type="journal article" date="2022" name="Microorganisms">
        <title>Two New Species of Filamentous Sulfur Bacteria of the Genus Thiothrix, Thiothrix winogradskyi sp. nov. and 'Candidatus Thiothrix sulfatifontis' sp. nov.</title>
        <authorList>
            <person name="Ravin N.V."/>
            <person name="Rossetti S."/>
            <person name="Beletsky A.V."/>
            <person name="Kadnikov V.V."/>
            <person name="Rudenko T.S."/>
            <person name="Smolyakov D.D."/>
            <person name="Moskvitina M.I."/>
            <person name="Gureeva M.V."/>
            <person name="Mardanov A.V."/>
            <person name="Grabovich M.Y."/>
        </authorList>
    </citation>
    <scope>NUCLEOTIDE SEQUENCE</scope>
    <source>
        <strain evidence="10">CT3</strain>
    </source>
</reference>
<evidence type="ECO:0000256" key="6">
    <source>
        <dbReference type="ARBA" id="ARBA00022801"/>
    </source>
</evidence>
<keyword evidence="8 9" id="KW-0051">Antiviral defense</keyword>
<keyword evidence="7 9" id="KW-0460">Magnesium</keyword>
<dbReference type="InterPro" id="IPR019199">
    <property type="entry name" value="Virulence_VapD/CRISPR_Cas2"/>
</dbReference>
<dbReference type="SUPFAM" id="SSF143430">
    <property type="entry name" value="TTP0101/SSO1404-like"/>
    <property type="match status" value="1"/>
</dbReference>